<evidence type="ECO:0000256" key="1">
    <source>
        <dbReference type="ARBA" id="ARBA00023015"/>
    </source>
</evidence>
<evidence type="ECO:0000256" key="2">
    <source>
        <dbReference type="ARBA" id="ARBA00023125"/>
    </source>
</evidence>
<dbReference type="InterPro" id="IPR012318">
    <property type="entry name" value="HTH_CRP"/>
</dbReference>
<dbReference type="AlphaFoldDB" id="A0A6C2U7C9"/>
<dbReference type="PANTHER" id="PTHR24567:SF26">
    <property type="entry name" value="REGULATORY PROTEIN YEIL"/>
    <property type="match status" value="1"/>
</dbReference>
<dbReference type="SUPFAM" id="SSF46785">
    <property type="entry name" value="Winged helix' DNA-binding domain"/>
    <property type="match status" value="1"/>
</dbReference>
<dbReference type="SMART" id="SM00419">
    <property type="entry name" value="HTH_CRP"/>
    <property type="match status" value="1"/>
</dbReference>
<dbReference type="RefSeq" id="WP_136081540.1">
    <property type="nucleotide sequence ID" value="NZ_CAAHFG010000003.1"/>
</dbReference>
<dbReference type="EMBL" id="CAAHFG010000003">
    <property type="protein sequence ID" value="VGO15978.1"/>
    <property type="molecule type" value="Genomic_DNA"/>
</dbReference>
<dbReference type="GO" id="GO:0003700">
    <property type="term" value="F:DNA-binding transcription factor activity"/>
    <property type="evidence" value="ECO:0007669"/>
    <property type="project" value="TreeGrafter"/>
</dbReference>
<sequence length="216" mass="25035">MNIELFINEAPFFKGLSEEHRGELARICRLAKVKKREYLFHEGEKGSDMFLLVDGNIQLHKNTEDGREVVIRVIKPGDVFAEVVLFERERYPVSARAVTPADVLVFPKAGIHRLLAEEGFRNDFIALLMAKQRYLAERIQELTTKDVEHRFFTFLRNQYGEKETIHTPLSKKDIAAAIGTTPESLSRLILRLTDDEIIDWKGKEIKILSNPWKWLD</sequence>
<dbReference type="Gene3D" id="1.10.10.10">
    <property type="entry name" value="Winged helix-like DNA-binding domain superfamily/Winged helix DNA-binding domain"/>
    <property type="match status" value="1"/>
</dbReference>
<feature type="domain" description="HTH crp-type" evidence="5">
    <location>
        <begin position="145"/>
        <end position="211"/>
    </location>
</feature>
<keyword evidence="2" id="KW-0238">DNA-binding</keyword>
<dbReference type="SMART" id="SM00100">
    <property type="entry name" value="cNMP"/>
    <property type="match status" value="1"/>
</dbReference>
<keyword evidence="7" id="KW-1185">Reference proteome</keyword>
<dbReference type="PANTHER" id="PTHR24567">
    <property type="entry name" value="CRP FAMILY TRANSCRIPTIONAL REGULATORY PROTEIN"/>
    <property type="match status" value="1"/>
</dbReference>
<organism evidence="6 7">
    <name type="scientific">Pontiella desulfatans</name>
    <dbReference type="NCBI Taxonomy" id="2750659"/>
    <lineage>
        <taxon>Bacteria</taxon>
        <taxon>Pseudomonadati</taxon>
        <taxon>Kiritimatiellota</taxon>
        <taxon>Kiritimatiellia</taxon>
        <taxon>Kiritimatiellales</taxon>
        <taxon>Pontiellaceae</taxon>
        <taxon>Pontiella</taxon>
    </lineage>
</organism>
<dbReference type="InterPro" id="IPR014710">
    <property type="entry name" value="RmlC-like_jellyroll"/>
</dbReference>
<feature type="domain" description="Cyclic nucleotide-binding" evidence="4">
    <location>
        <begin position="12"/>
        <end position="115"/>
    </location>
</feature>
<dbReference type="GO" id="GO:0003677">
    <property type="term" value="F:DNA binding"/>
    <property type="evidence" value="ECO:0007669"/>
    <property type="project" value="UniProtKB-KW"/>
</dbReference>
<evidence type="ECO:0000256" key="3">
    <source>
        <dbReference type="ARBA" id="ARBA00023163"/>
    </source>
</evidence>
<dbReference type="CDD" id="cd00038">
    <property type="entry name" value="CAP_ED"/>
    <property type="match status" value="1"/>
</dbReference>
<dbReference type="InterPro" id="IPR000595">
    <property type="entry name" value="cNMP-bd_dom"/>
</dbReference>
<dbReference type="Pfam" id="PF00027">
    <property type="entry name" value="cNMP_binding"/>
    <property type="match status" value="1"/>
</dbReference>
<keyword evidence="1" id="KW-0805">Transcription regulation</keyword>
<reference evidence="6 7" key="1">
    <citation type="submission" date="2019-04" db="EMBL/GenBank/DDBJ databases">
        <authorList>
            <person name="Van Vliet M D."/>
        </authorList>
    </citation>
    <scope>NUCLEOTIDE SEQUENCE [LARGE SCALE GENOMIC DNA]</scope>
    <source>
        <strain evidence="6 7">F1</strain>
    </source>
</reference>
<protein>
    <submittedName>
        <fullName evidence="6">Anaerobic regulatory protein</fullName>
    </submittedName>
</protein>
<proteinExistence type="predicted"/>
<dbReference type="PROSITE" id="PS51063">
    <property type="entry name" value="HTH_CRP_2"/>
    <property type="match status" value="1"/>
</dbReference>
<evidence type="ECO:0000313" key="7">
    <source>
        <dbReference type="Proteomes" id="UP000366872"/>
    </source>
</evidence>
<dbReference type="InterPro" id="IPR018490">
    <property type="entry name" value="cNMP-bd_dom_sf"/>
</dbReference>
<dbReference type="InterPro" id="IPR036390">
    <property type="entry name" value="WH_DNA-bd_sf"/>
</dbReference>
<keyword evidence="3" id="KW-0804">Transcription</keyword>
<evidence type="ECO:0000259" key="4">
    <source>
        <dbReference type="PROSITE" id="PS50042"/>
    </source>
</evidence>
<dbReference type="InterPro" id="IPR036388">
    <property type="entry name" value="WH-like_DNA-bd_sf"/>
</dbReference>
<evidence type="ECO:0000313" key="6">
    <source>
        <dbReference type="EMBL" id="VGO15978.1"/>
    </source>
</evidence>
<evidence type="ECO:0000259" key="5">
    <source>
        <dbReference type="PROSITE" id="PS51063"/>
    </source>
</evidence>
<dbReference type="Proteomes" id="UP000366872">
    <property type="component" value="Unassembled WGS sequence"/>
</dbReference>
<dbReference type="SUPFAM" id="SSF51206">
    <property type="entry name" value="cAMP-binding domain-like"/>
    <property type="match status" value="1"/>
</dbReference>
<dbReference type="PROSITE" id="PS50042">
    <property type="entry name" value="CNMP_BINDING_3"/>
    <property type="match status" value="1"/>
</dbReference>
<dbReference type="GO" id="GO:0005829">
    <property type="term" value="C:cytosol"/>
    <property type="evidence" value="ECO:0007669"/>
    <property type="project" value="TreeGrafter"/>
</dbReference>
<name>A0A6C2U7C9_PONDE</name>
<dbReference type="Pfam" id="PF13545">
    <property type="entry name" value="HTH_Crp_2"/>
    <property type="match status" value="1"/>
</dbReference>
<dbReference type="Gene3D" id="2.60.120.10">
    <property type="entry name" value="Jelly Rolls"/>
    <property type="match status" value="1"/>
</dbReference>
<dbReference type="InterPro" id="IPR050397">
    <property type="entry name" value="Env_Response_Regulators"/>
</dbReference>
<gene>
    <name evidence="6" type="primary">fnr</name>
    <name evidence="6" type="ORF">PDESU_04567</name>
</gene>
<accession>A0A6C2U7C9</accession>